<reference evidence="1 2" key="1">
    <citation type="submission" date="2015-06" db="EMBL/GenBank/DDBJ databases">
        <title>Prevotella sp. 109, sp. nov., a novel member of the family Prevotellaceae isolated from human faeces.</title>
        <authorList>
            <person name="Shkoporov A.N."/>
            <person name="Chaplin A.V."/>
            <person name="Kafarskaia L.I."/>
            <person name="Efimov B.A."/>
        </authorList>
    </citation>
    <scope>NUCLEOTIDE SEQUENCE [LARGE SCALE GENOMIC DNA]</scope>
    <source>
        <strain evidence="1 2">109</strain>
    </source>
</reference>
<accession>A0A8E1QXG5</accession>
<dbReference type="OrthoDB" id="1496265at2"/>
<protein>
    <submittedName>
        <fullName evidence="1">Uncharacterized protein</fullName>
    </submittedName>
</protein>
<dbReference type="Proteomes" id="UP000036951">
    <property type="component" value="Unassembled WGS sequence"/>
</dbReference>
<dbReference type="AlphaFoldDB" id="A0A8E1QXG5"/>
<name>A0A8E1QXG5_9BACT</name>
<evidence type="ECO:0000313" key="2">
    <source>
        <dbReference type="Proteomes" id="UP000036951"/>
    </source>
</evidence>
<dbReference type="RefSeq" id="WP_053398371.1">
    <property type="nucleotide sequence ID" value="NZ_LFQU01000012.1"/>
</dbReference>
<gene>
    <name evidence="1" type="ORF">ACU52_07725</name>
</gene>
<evidence type="ECO:0000313" key="1">
    <source>
        <dbReference type="EMBL" id="KOO68550.1"/>
    </source>
</evidence>
<comment type="caution">
    <text evidence="1">The sequence shown here is derived from an EMBL/GenBank/DDBJ whole genome shotgun (WGS) entry which is preliminary data.</text>
</comment>
<keyword evidence="2" id="KW-1185">Reference proteome</keyword>
<organism evidence="1 2">
    <name type="scientific">Xylanibacter rarus</name>
    <dbReference type="NCBI Taxonomy" id="1676614"/>
    <lineage>
        <taxon>Bacteria</taxon>
        <taxon>Pseudomonadati</taxon>
        <taxon>Bacteroidota</taxon>
        <taxon>Bacteroidia</taxon>
        <taxon>Bacteroidales</taxon>
        <taxon>Prevotellaceae</taxon>
        <taxon>Xylanibacter</taxon>
    </lineage>
</organism>
<dbReference type="EMBL" id="LFQU01000012">
    <property type="protein sequence ID" value="KOO68550.1"/>
    <property type="molecule type" value="Genomic_DNA"/>
</dbReference>
<sequence length="356" mass="41175">MDRYFKRNFVFAANRYEEWQGGYCINQGYINCVITAEFSGDLMRVFLSNVEELRILKNFEFEMDGSMILADRIQYVHNTSDFNPSIPIVCHLFFSNGTIDYVRFAMTNPDRIIEFYGKLEKLDQQNSHHEECKKTLDTAQSIMNELKSYGMLSLDPLMERAVKLYNDNSNVSNLDQAKFIVETLKLFVKCNKLDLEEHENHTSAYRPKILMYIALCNYKINNIDRAYKIAQKALDAINEAISDSPLIGIPRSYYGEETINNLISVIENKYLNSINGDSNYYEIDENIIDTTFLDKLSTSNNSRVNDISKEFIKALIDAISKIQNEFTKIGKRNGDSALAIKNNQMLEMYKIALYFA</sequence>
<proteinExistence type="predicted"/>